<reference evidence="2" key="1">
    <citation type="journal article" date="2014" name="Int. J. Syst. Evol. Microbiol.">
        <title>Complete genome sequence of Corynebacterium casei LMG S-19264T (=DSM 44701T), isolated from a smear-ripened cheese.</title>
        <authorList>
            <consortium name="US DOE Joint Genome Institute (JGI-PGF)"/>
            <person name="Walter F."/>
            <person name="Albersmeier A."/>
            <person name="Kalinowski J."/>
            <person name="Ruckert C."/>
        </authorList>
    </citation>
    <scope>NUCLEOTIDE SEQUENCE</scope>
    <source>
        <strain evidence="2">VKM Ac-1321</strain>
    </source>
</reference>
<organism evidence="2 3">
    <name type="scientific">Dactylosporangium matsuzakiense</name>
    <dbReference type="NCBI Taxonomy" id="53360"/>
    <lineage>
        <taxon>Bacteria</taxon>
        <taxon>Bacillati</taxon>
        <taxon>Actinomycetota</taxon>
        <taxon>Actinomycetes</taxon>
        <taxon>Micromonosporales</taxon>
        <taxon>Micromonosporaceae</taxon>
        <taxon>Dactylosporangium</taxon>
    </lineage>
</organism>
<comment type="caution">
    <text evidence="2">The sequence shown here is derived from an EMBL/GenBank/DDBJ whole genome shotgun (WGS) entry which is preliminary data.</text>
</comment>
<evidence type="ECO:0000313" key="2">
    <source>
        <dbReference type="EMBL" id="GLL06295.1"/>
    </source>
</evidence>
<evidence type="ECO:0000256" key="1">
    <source>
        <dbReference type="SAM" id="MobiDB-lite"/>
    </source>
</evidence>
<accession>A0A9W6NQJ8</accession>
<dbReference type="AlphaFoldDB" id="A0A9W6NQJ8"/>
<sequence>MSANIVHPIVPMTFRMAFPSGMAVAGEDPLVPRPASIVDAFTSVKVCANRYAAPAPEVIQPGRVPAPGAPHTDRAALPGAGGVVDRAAVPHQAGVESRTPSRGEP</sequence>
<keyword evidence="3" id="KW-1185">Reference proteome</keyword>
<reference evidence="2" key="2">
    <citation type="submission" date="2023-01" db="EMBL/GenBank/DDBJ databases">
        <authorList>
            <person name="Sun Q."/>
            <person name="Evtushenko L."/>
        </authorList>
    </citation>
    <scope>NUCLEOTIDE SEQUENCE</scope>
    <source>
        <strain evidence="2">VKM Ac-1321</strain>
    </source>
</reference>
<evidence type="ECO:0000313" key="3">
    <source>
        <dbReference type="Proteomes" id="UP001143480"/>
    </source>
</evidence>
<dbReference type="EMBL" id="BSFP01000070">
    <property type="protein sequence ID" value="GLL06295.1"/>
    <property type="molecule type" value="Genomic_DNA"/>
</dbReference>
<name>A0A9W6NQJ8_9ACTN</name>
<protein>
    <submittedName>
        <fullName evidence="2">Uncharacterized protein</fullName>
    </submittedName>
</protein>
<gene>
    <name evidence="2" type="ORF">GCM10017581_080440</name>
</gene>
<proteinExistence type="predicted"/>
<feature type="region of interest" description="Disordered" evidence="1">
    <location>
        <begin position="58"/>
        <end position="105"/>
    </location>
</feature>
<dbReference type="Proteomes" id="UP001143480">
    <property type="component" value="Unassembled WGS sequence"/>
</dbReference>